<dbReference type="PROSITE" id="PS51186">
    <property type="entry name" value="GNAT"/>
    <property type="match status" value="1"/>
</dbReference>
<dbReference type="PANTHER" id="PTHR43877:SF2">
    <property type="entry name" value="AMINOALKYLPHOSPHONATE N-ACETYLTRANSFERASE-RELATED"/>
    <property type="match status" value="1"/>
</dbReference>
<dbReference type="PANTHER" id="PTHR43877">
    <property type="entry name" value="AMINOALKYLPHOSPHONATE N-ACETYLTRANSFERASE-RELATED-RELATED"/>
    <property type="match status" value="1"/>
</dbReference>
<evidence type="ECO:0000313" key="5">
    <source>
        <dbReference type="Proteomes" id="UP001255601"/>
    </source>
</evidence>
<keyword evidence="1" id="KW-0808">Transferase</keyword>
<dbReference type="Pfam" id="PF00583">
    <property type="entry name" value="Acetyltransf_1"/>
    <property type="match status" value="1"/>
</dbReference>
<dbReference type="InterPro" id="IPR016181">
    <property type="entry name" value="Acyl_CoA_acyltransferase"/>
</dbReference>
<evidence type="ECO:0000313" key="4">
    <source>
        <dbReference type="EMBL" id="MDR6103383.1"/>
    </source>
</evidence>
<dbReference type="Gene3D" id="3.40.630.30">
    <property type="match status" value="1"/>
</dbReference>
<organism evidence="4 5">
    <name type="scientific">Agrobacterium larrymoorei</name>
    <dbReference type="NCBI Taxonomy" id="160699"/>
    <lineage>
        <taxon>Bacteria</taxon>
        <taxon>Pseudomonadati</taxon>
        <taxon>Pseudomonadota</taxon>
        <taxon>Alphaproteobacteria</taxon>
        <taxon>Hyphomicrobiales</taxon>
        <taxon>Rhizobiaceae</taxon>
        <taxon>Rhizobium/Agrobacterium group</taxon>
        <taxon>Agrobacterium</taxon>
    </lineage>
</organism>
<dbReference type="GO" id="GO:0016747">
    <property type="term" value="F:acyltransferase activity, transferring groups other than amino-acyl groups"/>
    <property type="evidence" value="ECO:0007669"/>
    <property type="project" value="InterPro"/>
</dbReference>
<feature type="domain" description="N-acetyltransferase" evidence="3">
    <location>
        <begin position="3"/>
        <end position="145"/>
    </location>
</feature>
<dbReference type="RefSeq" id="WP_309771789.1">
    <property type="nucleotide sequence ID" value="NZ_JAVIZC010000003.1"/>
</dbReference>
<dbReference type="EMBL" id="JAVIZC010000003">
    <property type="protein sequence ID" value="MDR6103383.1"/>
    <property type="molecule type" value="Genomic_DNA"/>
</dbReference>
<reference evidence="4" key="1">
    <citation type="submission" date="2023-08" db="EMBL/GenBank/DDBJ databases">
        <title>Functional and genomic diversity of the sorghum phyllosphere microbiome.</title>
        <authorList>
            <person name="Shade A."/>
        </authorList>
    </citation>
    <scope>NUCLEOTIDE SEQUENCE</scope>
    <source>
        <strain evidence="4">SORGH_AS_0974</strain>
    </source>
</reference>
<dbReference type="AlphaFoldDB" id="A0AAJ2BGJ7"/>
<keyword evidence="4" id="KW-0687">Ribonucleoprotein</keyword>
<dbReference type="InterPro" id="IPR000182">
    <property type="entry name" value="GNAT_dom"/>
</dbReference>
<evidence type="ECO:0000256" key="2">
    <source>
        <dbReference type="ARBA" id="ARBA00023315"/>
    </source>
</evidence>
<dbReference type="CDD" id="cd04301">
    <property type="entry name" value="NAT_SF"/>
    <property type="match status" value="1"/>
</dbReference>
<dbReference type="SUPFAM" id="SSF55729">
    <property type="entry name" value="Acyl-CoA N-acyltransferases (Nat)"/>
    <property type="match status" value="1"/>
</dbReference>
<keyword evidence="2" id="KW-0012">Acyltransferase</keyword>
<sequence>MTTKIRPAEPADVPALFHIRTSVRENHLSREQLAGLGITETSIAEMISSAPCAWVAVSGDEVVGFSMIDITEGSLFAAFILPSHEGMGFGAELVRVAENELFRHHCEIWLETAENSRAAGFYKHLGWGNEIKVEDDQIRLTKARP</sequence>
<protein>
    <submittedName>
        <fullName evidence="4">Ribosomal protein S18 acetylase RimI-like enzyme</fullName>
    </submittedName>
</protein>
<evidence type="ECO:0000259" key="3">
    <source>
        <dbReference type="PROSITE" id="PS51186"/>
    </source>
</evidence>
<keyword evidence="4" id="KW-0689">Ribosomal protein</keyword>
<name>A0AAJ2BGJ7_9HYPH</name>
<comment type="caution">
    <text evidence="4">The sequence shown here is derived from an EMBL/GenBank/DDBJ whole genome shotgun (WGS) entry which is preliminary data.</text>
</comment>
<dbReference type="GO" id="GO:0005840">
    <property type="term" value="C:ribosome"/>
    <property type="evidence" value="ECO:0007669"/>
    <property type="project" value="UniProtKB-KW"/>
</dbReference>
<proteinExistence type="predicted"/>
<evidence type="ECO:0000256" key="1">
    <source>
        <dbReference type="ARBA" id="ARBA00022679"/>
    </source>
</evidence>
<gene>
    <name evidence="4" type="ORF">QE369_003580</name>
</gene>
<accession>A0AAJ2BGJ7</accession>
<dbReference type="Proteomes" id="UP001255601">
    <property type="component" value="Unassembled WGS sequence"/>
</dbReference>
<dbReference type="InterPro" id="IPR050832">
    <property type="entry name" value="Bact_Acetyltransf"/>
</dbReference>